<dbReference type="PIRSF" id="PIRSF006232">
    <property type="entry name" value="Pirin"/>
    <property type="match status" value="1"/>
</dbReference>
<dbReference type="PANTHER" id="PTHR43212:SF3">
    <property type="entry name" value="QUERCETIN 2,3-DIOXYGENASE"/>
    <property type="match status" value="1"/>
</dbReference>
<name>A0A844YXI2_9SPHN</name>
<reference evidence="6 7" key="1">
    <citation type="submission" date="2019-12" db="EMBL/GenBank/DDBJ databases">
        <title>Genomic-based taxomic classification of the family Erythrobacteraceae.</title>
        <authorList>
            <person name="Xu L."/>
        </authorList>
    </citation>
    <scope>NUCLEOTIDE SEQUENCE [LARGE SCALE GENOMIC DNA]</scope>
    <source>
        <strain evidence="6 7">M0322</strain>
    </source>
</reference>
<dbReference type="AlphaFoldDB" id="A0A844YXI2"/>
<feature type="binding site" evidence="2">
    <location>
        <position position="59"/>
    </location>
    <ligand>
        <name>Fe cation</name>
        <dbReference type="ChEBI" id="CHEBI:24875"/>
    </ligand>
</feature>
<dbReference type="SUPFAM" id="SSF51182">
    <property type="entry name" value="RmlC-like cupins"/>
    <property type="match status" value="1"/>
</dbReference>
<comment type="similarity">
    <text evidence="1 3">Belongs to the pirin family.</text>
</comment>
<dbReference type="Pfam" id="PF17954">
    <property type="entry name" value="Pirin_C_2"/>
    <property type="match status" value="1"/>
</dbReference>
<feature type="binding site" evidence="2">
    <location>
        <position position="57"/>
    </location>
    <ligand>
        <name>Fe cation</name>
        <dbReference type="ChEBI" id="CHEBI:24875"/>
    </ligand>
</feature>
<keyword evidence="7" id="KW-1185">Reference proteome</keyword>
<dbReference type="OrthoDB" id="9780903at2"/>
<dbReference type="Proteomes" id="UP000466966">
    <property type="component" value="Unassembled WGS sequence"/>
</dbReference>
<feature type="binding site" evidence="2">
    <location>
        <position position="101"/>
    </location>
    <ligand>
        <name>Fe cation</name>
        <dbReference type="ChEBI" id="CHEBI:24875"/>
    </ligand>
</feature>
<evidence type="ECO:0000256" key="3">
    <source>
        <dbReference type="RuleBase" id="RU003457"/>
    </source>
</evidence>
<evidence type="ECO:0008006" key="8">
    <source>
        <dbReference type="Google" id="ProtNLM"/>
    </source>
</evidence>
<evidence type="ECO:0000313" key="7">
    <source>
        <dbReference type="Proteomes" id="UP000466966"/>
    </source>
</evidence>
<dbReference type="InterPro" id="IPR012093">
    <property type="entry name" value="Pirin"/>
</dbReference>
<sequence>MIEVRPFATLGKADHGWLQANFHFSFADYFDQRRMHWGKLRVWNDDVIAPKTGFPPHPHADMEIITYVRKGAISHRDSLGNQGRTAAGDVQVMSAGTGITHAEYNLEDEELLSFQLWILSDRKGIAPRWGDKAFPKEARDGRFVVLASGRDEAEDADALRINSDARVLGATVKAGETVSYRLDGRKAYLVPATGRVRIDGQEANARDGVAIADVDVLTVEALEDAELVLVDA</sequence>
<evidence type="ECO:0000256" key="1">
    <source>
        <dbReference type="ARBA" id="ARBA00008416"/>
    </source>
</evidence>
<evidence type="ECO:0000259" key="4">
    <source>
        <dbReference type="Pfam" id="PF02678"/>
    </source>
</evidence>
<dbReference type="InterPro" id="IPR003829">
    <property type="entry name" value="Pirin_N_dom"/>
</dbReference>
<evidence type="ECO:0000259" key="5">
    <source>
        <dbReference type="Pfam" id="PF17954"/>
    </source>
</evidence>
<feature type="domain" description="Quercetin 2,3-dioxygenase C-terminal cupin" evidence="5">
    <location>
        <begin position="154"/>
        <end position="231"/>
    </location>
</feature>
<dbReference type="PANTHER" id="PTHR43212">
    <property type="entry name" value="QUERCETIN 2,3-DIOXYGENASE"/>
    <property type="match status" value="1"/>
</dbReference>
<dbReference type="Gene3D" id="2.60.120.10">
    <property type="entry name" value="Jelly Rolls"/>
    <property type="match status" value="2"/>
</dbReference>
<dbReference type="CDD" id="cd02910">
    <property type="entry name" value="cupin_Yhhw_N"/>
    <property type="match status" value="1"/>
</dbReference>
<feature type="binding site" evidence="2">
    <location>
        <position position="103"/>
    </location>
    <ligand>
        <name>Fe cation</name>
        <dbReference type="ChEBI" id="CHEBI:24875"/>
    </ligand>
</feature>
<dbReference type="RefSeq" id="WP_160771126.1">
    <property type="nucleotide sequence ID" value="NZ_WTYV01000002.1"/>
</dbReference>
<keyword evidence="2" id="KW-0479">Metal-binding</keyword>
<organism evidence="6 7">
    <name type="scientific">Alteraurantiacibacter buctensis</name>
    <dbReference type="NCBI Taxonomy" id="1503981"/>
    <lineage>
        <taxon>Bacteria</taxon>
        <taxon>Pseudomonadati</taxon>
        <taxon>Pseudomonadota</taxon>
        <taxon>Alphaproteobacteria</taxon>
        <taxon>Sphingomonadales</taxon>
        <taxon>Erythrobacteraceae</taxon>
        <taxon>Alteraurantiacibacter</taxon>
    </lineage>
</organism>
<keyword evidence="2" id="KW-0408">Iron</keyword>
<dbReference type="InterPro" id="IPR041602">
    <property type="entry name" value="Quercetinase_C"/>
</dbReference>
<feature type="domain" description="Pirin N-terminal" evidence="4">
    <location>
        <begin position="11"/>
        <end position="118"/>
    </location>
</feature>
<proteinExistence type="inferred from homology"/>
<comment type="cofactor">
    <cofactor evidence="2">
        <name>Fe cation</name>
        <dbReference type="ChEBI" id="CHEBI:24875"/>
    </cofactor>
    <text evidence="2">Binds 1 Fe cation per subunit.</text>
</comment>
<evidence type="ECO:0000313" key="6">
    <source>
        <dbReference type="EMBL" id="MXO71184.1"/>
    </source>
</evidence>
<dbReference type="GO" id="GO:0046872">
    <property type="term" value="F:metal ion binding"/>
    <property type="evidence" value="ECO:0007669"/>
    <property type="project" value="UniProtKB-KW"/>
</dbReference>
<dbReference type="Pfam" id="PF02678">
    <property type="entry name" value="Pirin"/>
    <property type="match status" value="1"/>
</dbReference>
<protein>
    <recommendedName>
        <fullName evidence="8">Pirin family protein</fullName>
    </recommendedName>
</protein>
<accession>A0A844YXI2</accession>
<gene>
    <name evidence="6" type="ORF">GRI99_05970</name>
</gene>
<comment type="caution">
    <text evidence="6">The sequence shown here is derived from an EMBL/GenBank/DDBJ whole genome shotgun (WGS) entry which is preliminary data.</text>
</comment>
<dbReference type="InterPro" id="IPR014710">
    <property type="entry name" value="RmlC-like_jellyroll"/>
</dbReference>
<dbReference type="EMBL" id="WTYV01000002">
    <property type="protein sequence ID" value="MXO71184.1"/>
    <property type="molecule type" value="Genomic_DNA"/>
</dbReference>
<dbReference type="InterPro" id="IPR011051">
    <property type="entry name" value="RmlC_Cupin_sf"/>
</dbReference>
<evidence type="ECO:0000256" key="2">
    <source>
        <dbReference type="PIRSR" id="PIRSR006232-1"/>
    </source>
</evidence>